<evidence type="ECO:0000313" key="2">
    <source>
        <dbReference type="EMBL" id="QJQ31378.1"/>
    </source>
</evidence>
<dbReference type="SUPFAM" id="SSF55729">
    <property type="entry name" value="Acyl-CoA N-acyltransferases (Nat)"/>
    <property type="match status" value="1"/>
</dbReference>
<dbReference type="EMBL" id="CP053015">
    <property type="protein sequence ID" value="QJQ31378.1"/>
    <property type="molecule type" value="Genomic_DNA"/>
</dbReference>
<dbReference type="GO" id="GO:0016747">
    <property type="term" value="F:acyltransferase activity, transferring groups other than amino-acyl groups"/>
    <property type="evidence" value="ECO:0007669"/>
    <property type="project" value="InterPro"/>
</dbReference>
<dbReference type="RefSeq" id="WP_169943595.1">
    <property type="nucleotide sequence ID" value="NZ_CP053015.1"/>
</dbReference>
<gene>
    <name evidence="2" type="ORF">GV829_02055</name>
</gene>
<dbReference type="AlphaFoldDB" id="A0A6M4AQQ7"/>
<dbReference type="PROSITE" id="PS51186">
    <property type="entry name" value="GNAT"/>
    <property type="match status" value="1"/>
</dbReference>
<dbReference type="Gene3D" id="3.40.630.30">
    <property type="match status" value="1"/>
</dbReference>
<dbReference type="InterPro" id="IPR016181">
    <property type="entry name" value="Acyl_CoA_acyltransferase"/>
</dbReference>
<dbReference type="PANTHER" id="PTHR43792">
    <property type="entry name" value="GNAT FAMILY, PUTATIVE (AFU_ORTHOLOGUE AFUA_3G00765)-RELATED-RELATED"/>
    <property type="match status" value="1"/>
</dbReference>
<protein>
    <submittedName>
        <fullName evidence="2">GNAT family N-acetyltransferase</fullName>
    </submittedName>
</protein>
<evidence type="ECO:0000313" key="3">
    <source>
        <dbReference type="Proteomes" id="UP000503018"/>
    </source>
</evidence>
<organism evidence="2 3">
    <name type="scientific">Sphingomonas lacunae</name>
    <dbReference type="NCBI Taxonomy" id="2698828"/>
    <lineage>
        <taxon>Bacteria</taxon>
        <taxon>Pseudomonadati</taxon>
        <taxon>Pseudomonadota</taxon>
        <taxon>Alphaproteobacteria</taxon>
        <taxon>Sphingomonadales</taxon>
        <taxon>Sphingomonadaceae</taxon>
        <taxon>Sphingomonas</taxon>
    </lineage>
</organism>
<proteinExistence type="predicted"/>
<dbReference type="KEGG" id="slan:GV829_02055"/>
<evidence type="ECO:0000259" key="1">
    <source>
        <dbReference type="PROSITE" id="PS51186"/>
    </source>
</evidence>
<keyword evidence="2" id="KW-0808">Transferase</keyword>
<reference evidence="2 3" key="1">
    <citation type="submission" date="2020-01" db="EMBL/GenBank/DDBJ databases">
        <title>Sphingomonas sp. strain CSW-10.</title>
        <authorList>
            <person name="Chen W.-M."/>
        </authorList>
    </citation>
    <scope>NUCLEOTIDE SEQUENCE [LARGE SCALE GENOMIC DNA]</scope>
    <source>
        <strain evidence="2 3">CSW-10</strain>
    </source>
</reference>
<sequence length="181" mass="19562">MTMIPTIETARFRLRSPTLADFEPYAAMWADERTTRFIGGAPRDRATSWGKYLAMPGLWHFMGYGYWVFTERDSDAYVGCGGLSWFDRGIDELVGYPESGWAITPDWWGKGAASEIMAAALGWADTALDGPEVRCIINPGNGASEVVATKLGFGLIGSSDALGDPVNIYARPPGGGTRTPA</sequence>
<dbReference type="Pfam" id="PF13302">
    <property type="entry name" value="Acetyltransf_3"/>
    <property type="match status" value="1"/>
</dbReference>
<accession>A0A6M4AQQ7</accession>
<dbReference type="PANTHER" id="PTHR43792:SF16">
    <property type="entry name" value="N-ACETYLTRANSFERASE DOMAIN-CONTAINING PROTEIN"/>
    <property type="match status" value="1"/>
</dbReference>
<dbReference type="InterPro" id="IPR051531">
    <property type="entry name" value="N-acetyltransferase"/>
</dbReference>
<dbReference type="InterPro" id="IPR000182">
    <property type="entry name" value="GNAT_dom"/>
</dbReference>
<feature type="domain" description="N-acetyltransferase" evidence="1">
    <location>
        <begin position="12"/>
        <end position="175"/>
    </location>
</feature>
<keyword evidence="3" id="KW-1185">Reference proteome</keyword>
<name>A0A6M4AQQ7_9SPHN</name>
<dbReference type="Proteomes" id="UP000503018">
    <property type="component" value="Chromosome"/>
</dbReference>